<reference evidence="8" key="1">
    <citation type="submission" date="2022-04" db="EMBL/GenBank/DDBJ databases">
        <title>Carnegiea gigantea Genome sequencing and assembly v2.</title>
        <authorList>
            <person name="Copetti D."/>
            <person name="Sanderson M.J."/>
            <person name="Burquez A."/>
            <person name="Wojciechowski M.F."/>
        </authorList>
    </citation>
    <scope>NUCLEOTIDE SEQUENCE</scope>
    <source>
        <strain evidence="8">SGP5-SGP5p</strain>
        <tissue evidence="8">Aerial part</tissue>
    </source>
</reference>
<keyword evidence="3" id="KW-0862">Zinc</keyword>
<dbReference type="Pfam" id="PF01814">
    <property type="entry name" value="Hemerythrin"/>
    <property type="match status" value="2"/>
</dbReference>
<dbReference type="PROSITE" id="PS51270">
    <property type="entry name" value="ZF_CTCHY"/>
    <property type="match status" value="1"/>
</dbReference>
<evidence type="ECO:0000256" key="2">
    <source>
        <dbReference type="ARBA" id="ARBA00022771"/>
    </source>
</evidence>
<dbReference type="EMBL" id="JAKOGI010000078">
    <property type="protein sequence ID" value="KAJ8445314.1"/>
    <property type="molecule type" value="Genomic_DNA"/>
</dbReference>
<gene>
    <name evidence="8" type="ORF">Cgig2_010672</name>
</gene>
<dbReference type="CDD" id="cd12108">
    <property type="entry name" value="Hr-like"/>
    <property type="match status" value="3"/>
</dbReference>
<dbReference type="InterPro" id="IPR037274">
    <property type="entry name" value="Znf_CHY_sf"/>
</dbReference>
<keyword evidence="2 4" id="KW-0863">Zinc-finger</keyword>
<proteinExistence type="predicted"/>
<dbReference type="FunFam" id="1.20.120.520:FF:000009">
    <property type="entry name" value="Zinc finger protein BRUTUS"/>
    <property type="match status" value="1"/>
</dbReference>
<dbReference type="GO" id="GO:0008270">
    <property type="term" value="F:zinc ion binding"/>
    <property type="evidence" value="ECO:0007669"/>
    <property type="project" value="UniProtKB-KW"/>
</dbReference>
<evidence type="ECO:0000256" key="4">
    <source>
        <dbReference type="PROSITE-ProRule" id="PRU00601"/>
    </source>
</evidence>
<dbReference type="Proteomes" id="UP001153076">
    <property type="component" value="Unassembled WGS sequence"/>
</dbReference>
<dbReference type="GO" id="GO:0061630">
    <property type="term" value="F:ubiquitin protein ligase activity"/>
    <property type="evidence" value="ECO:0007669"/>
    <property type="project" value="TreeGrafter"/>
</dbReference>
<dbReference type="Pfam" id="PF05495">
    <property type="entry name" value="zf-CHY"/>
    <property type="match status" value="1"/>
</dbReference>
<dbReference type="GO" id="GO:0005634">
    <property type="term" value="C:nucleus"/>
    <property type="evidence" value="ECO:0007669"/>
    <property type="project" value="TreeGrafter"/>
</dbReference>
<evidence type="ECO:0000259" key="7">
    <source>
        <dbReference type="PROSITE" id="PS51270"/>
    </source>
</evidence>
<dbReference type="SUPFAM" id="SSF161219">
    <property type="entry name" value="CHY zinc finger-like"/>
    <property type="match status" value="1"/>
</dbReference>
<feature type="region of interest" description="Disordered" evidence="5">
    <location>
        <begin position="1"/>
        <end position="37"/>
    </location>
</feature>
<organism evidence="8 9">
    <name type="scientific">Carnegiea gigantea</name>
    <dbReference type="NCBI Taxonomy" id="171969"/>
    <lineage>
        <taxon>Eukaryota</taxon>
        <taxon>Viridiplantae</taxon>
        <taxon>Streptophyta</taxon>
        <taxon>Embryophyta</taxon>
        <taxon>Tracheophyta</taxon>
        <taxon>Spermatophyta</taxon>
        <taxon>Magnoliopsida</taxon>
        <taxon>eudicotyledons</taxon>
        <taxon>Gunneridae</taxon>
        <taxon>Pentapetalae</taxon>
        <taxon>Caryophyllales</taxon>
        <taxon>Cactineae</taxon>
        <taxon>Cactaceae</taxon>
        <taxon>Cactoideae</taxon>
        <taxon>Echinocereeae</taxon>
        <taxon>Carnegiea</taxon>
    </lineage>
</organism>
<sequence>MATPLTGIGHHREGGGVAIMAGPVDPPPPTSSSSSTKACVKNSAQKSPILIFLFFHKAIKSELESLHRAAMDFATNQQSDIKPLLRRYHFLRSIYKHHCNAEDEVIFPALDIRVKNVARTYSLEHEGENFLFDQLFELVETKVQNEESYRRELASRTGALQTSISQHMSKEEEQVFPLLIEKFSFEEQASLVWQFLCSIPVNMMVEFLPWLCSSVSPDESQDMRKCLRKIIPNEAILHQVIFSWMDGPNREKLHTNYGNGSTLQCSRKSAPCTFMGQRKSSCACESSQTGKRKHAELSCSTADSDLSCPIDEILHWHKAIKRELSEIAEAARKIQLSDDSSDLSTFNERLHFIAEVCIFHSIAEDKVIFPAVNAELSFAREHAEEEMEFEKPRSLIESIEVAGAELSLADFYSRLCSHADEIMDMVQKHFHNEEIQVLPLASKLFTPQRQRELLYQSLCVMPLRLIERVLPWLVGSLNEEEAKNLLKNMHMAVYHVAFCFLLTWKACFHNAAPAADAALVALFSGWACKGCAPDVCLSSRAIGSCPVKLLARESNDLSVQACASFSSCGDKDAVTHPDDEARPSKRGNIVLRKDVSNVACKKSGNSQTLSCGTQSCCVPGLGVNSGQLTVSSLAASKYLRSLSLSPTAPSLNSSLFNWETEITISDNGSSARPIDNIFKFHKAIGKDLEFLDVESGKLSECDEAFLRQFSGRFRLLWGLYRAHSNAEDDIVFPALESRETLHNVSHSYTLDHKQEEKLFEDISSALSELMQLHAALSRSTLAEDRAGCSYIAGDSSEKFRKYDELAAKLQGMCKSIRVSLGQHVLREELELWPLFDKHFSVEEQDRIVGRIIGTTGAEVLQSMLPWVTSALTQEEQNKMMDTWKHATKNTMFTEWLNEWWESNPASQHCSTSETSNRKGHDACDAMDLSDQTFKPGWKDIFRMNQSELESEIRKVSRDSSLDPRRKAYLIQNLMTSRWIAAQQKSSHGGSGECSTEDNILGCSPSYRDPEKRIFGCEHYQRNCKLRAACCGKLFACRFCHDKVSDHSMERKATSEMMCMNCCKIQPVGPVCTTPSCDGLSMAKYYCSICKFFDDERYERIWASVC</sequence>
<evidence type="ECO:0000256" key="5">
    <source>
        <dbReference type="SAM" id="MobiDB-lite"/>
    </source>
</evidence>
<feature type="domain" description="CTCHY-type" evidence="7">
    <location>
        <begin position="1081"/>
        <end position="1105"/>
    </location>
</feature>
<dbReference type="InterPro" id="IPR017921">
    <property type="entry name" value="Znf_CTCHY"/>
</dbReference>
<evidence type="ECO:0000256" key="3">
    <source>
        <dbReference type="ARBA" id="ARBA00022833"/>
    </source>
</evidence>
<evidence type="ECO:0008006" key="10">
    <source>
        <dbReference type="Google" id="ProtNLM"/>
    </source>
</evidence>
<dbReference type="InterPro" id="IPR012312">
    <property type="entry name" value="Hemerythrin-like"/>
</dbReference>
<comment type="caution">
    <text evidence="8">The sequence shown here is derived from an EMBL/GenBank/DDBJ whole genome shotgun (WGS) entry which is preliminary data.</text>
</comment>
<keyword evidence="9" id="KW-1185">Reference proteome</keyword>
<dbReference type="GO" id="GO:0006511">
    <property type="term" value="P:ubiquitin-dependent protein catabolic process"/>
    <property type="evidence" value="ECO:0007669"/>
    <property type="project" value="TreeGrafter"/>
</dbReference>
<name>A0A9Q1KM35_9CARY</name>
<accession>A0A9Q1KM35</accession>
<dbReference type="PANTHER" id="PTHR21319">
    <property type="entry name" value="RING FINGER AND CHY ZINC FINGER DOMAIN-CONTAINING PROTEIN 1"/>
    <property type="match status" value="1"/>
</dbReference>
<keyword evidence="1" id="KW-0479">Metal-binding</keyword>
<evidence type="ECO:0000313" key="8">
    <source>
        <dbReference type="EMBL" id="KAJ8445314.1"/>
    </source>
</evidence>
<protein>
    <recommendedName>
        <fullName evidence="10">Zinc finger protein</fullName>
    </recommendedName>
</protein>
<dbReference type="GO" id="GO:0016567">
    <property type="term" value="P:protein ubiquitination"/>
    <property type="evidence" value="ECO:0007669"/>
    <property type="project" value="TreeGrafter"/>
</dbReference>
<dbReference type="AlphaFoldDB" id="A0A9Q1KM35"/>
<dbReference type="PROSITE" id="PS51266">
    <property type="entry name" value="ZF_CHY"/>
    <property type="match status" value="1"/>
</dbReference>
<dbReference type="OrthoDB" id="411372at2759"/>
<feature type="domain" description="CHY-type" evidence="6">
    <location>
        <begin position="1009"/>
        <end position="1078"/>
    </location>
</feature>
<evidence type="ECO:0000259" key="6">
    <source>
        <dbReference type="PROSITE" id="PS51266"/>
    </source>
</evidence>
<evidence type="ECO:0000313" key="9">
    <source>
        <dbReference type="Proteomes" id="UP001153076"/>
    </source>
</evidence>
<dbReference type="Gene3D" id="1.20.120.520">
    <property type="entry name" value="nmb1532 protein domain like"/>
    <property type="match status" value="3"/>
</dbReference>
<evidence type="ECO:0000256" key="1">
    <source>
        <dbReference type="ARBA" id="ARBA00022723"/>
    </source>
</evidence>
<dbReference type="PANTHER" id="PTHR21319:SF0">
    <property type="entry name" value="AND RING FINGER DOMAIN PROTEIN, PUTATIVE (AFU_ORTHOLOGUE AFUA_1G08900)-RELATED"/>
    <property type="match status" value="1"/>
</dbReference>
<dbReference type="InterPro" id="IPR008913">
    <property type="entry name" value="Znf_CHY"/>
</dbReference>